<name>A0A6C2UF27_9BACT</name>
<protein>
    <recommendedName>
        <fullName evidence="3">DUF2442 domain-containing protein</fullName>
    </recommendedName>
</protein>
<dbReference type="Proteomes" id="UP000346198">
    <property type="component" value="Unassembled WGS sequence"/>
</dbReference>
<reference evidence="1 2" key="1">
    <citation type="submission" date="2019-04" db="EMBL/GenBank/DDBJ databases">
        <authorList>
            <person name="Van Vliet M D."/>
        </authorList>
    </citation>
    <scope>NUCLEOTIDE SEQUENCE [LARGE SCALE GENOMIC DNA]</scope>
    <source>
        <strain evidence="1 2">F21</strain>
    </source>
</reference>
<dbReference type="EMBL" id="CAAHFH010000001">
    <property type="protein sequence ID" value="VGO17974.1"/>
    <property type="molecule type" value="Genomic_DNA"/>
</dbReference>
<organism evidence="1 2">
    <name type="scientific">Pontiella sulfatireligans</name>
    <dbReference type="NCBI Taxonomy" id="2750658"/>
    <lineage>
        <taxon>Bacteria</taxon>
        <taxon>Pseudomonadati</taxon>
        <taxon>Kiritimatiellota</taxon>
        <taxon>Kiritimatiellia</taxon>
        <taxon>Kiritimatiellales</taxon>
        <taxon>Pontiellaceae</taxon>
        <taxon>Pontiella</taxon>
    </lineage>
</organism>
<proteinExistence type="predicted"/>
<evidence type="ECO:0008006" key="3">
    <source>
        <dbReference type="Google" id="ProtNLM"/>
    </source>
</evidence>
<dbReference type="RefSeq" id="WP_136059517.1">
    <property type="nucleotide sequence ID" value="NZ_CAAHFH010000001.1"/>
</dbReference>
<dbReference type="InterPro" id="IPR018841">
    <property type="entry name" value="DUF2442"/>
</dbReference>
<dbReference type="AlphaFoldDB" id="A0A6C2UF27"/>
<dbReference type="Gene3D" id="3.30.2020.40">
    <property type="entry name" value="Uncharacterised protein PF10387, DUF2442"/>
    <property type="match status" value="1"/>
</dbReference>
<gene>
    <name evidence="1" type="ORF">SCARR_00024</name>
</gene>
<dbReference type="Pfam" id="PF10387">
    <property type="entry name" value="DUF2442"/>
    <property type="match status" value="1"/>
</dbReference>
<sequence>MNKIHEIETKGLNERILELVIDGHSYSIDLAKESKKLAQATQAQLEDFTISPSGYGIHWPQVDEDLAIDPIIGAQHAMPAWKVAEDAPEYNTKKDEL</sequence>
<evidence type="ECO:0000313" key="2">
    <source>
        <dbReference type="Proteomes" id="UP000346198"/>
    </source>
</evidence>
<keyword evidence="2" id="KW-1185">Reference proteome</keyword>
<accession>A0A6C2UF27</accession>
<evidence type="ECO:0000313" key="1">
    <source>
        <dbReference type="EMBL" id="VGO17974.1"/>
    </source>
</evidence>